<dbReference type="GO" id="GO:0030643">
    <property type="term" value="P:intracellular phosphate ion homeostasis"/>
    <property type="evidence" value="ECO:0007669"/>
    <property type="project" value="InterPro"/>
</dbReference>
<dbReference type="PANTHER" id="PTHR42930">
    <property type="entry name" value="PHOSPHATE-SPECIFIC TRANSPORT SYSTEM ACCESSORY PROTEIN PHOU"/>
    <property type="match status" value="1"/>
</dbReference>
<keyword evidence="6 7" id="KW-0592">Phosphate transport</keyword>
<evidence type="ECO:0000256" key="4">
    <source>
        <dbReference type="ARBA" id="ARBA00022448"/>
    </source>
</evidence>
<evidence type="ECO:0000313" key="9">
    <source>
        <dbReference type="EMBL" id="ANK63319.1"/>
    </source>
</evidence>
<feature type="domain" description="PhoU" evidence="8">
    <location>
        <begin position="120"/>
        <end position="205"/>
    </location>
</feature>
<comment type="similarity">
    <text evidence="2 7">Belongs to the PhoU family.</text>
</comment>
<keyword evidence="10" id="KW-1185">Reference proteome</keyword>
<accession>A0A192H3D4</accession>
<dbReference type="EMBL" id="CP014873">
    <property type="protein sequence ID" value="ANK63319.1"/>
    <property type="molecule type" value="Genomic_DNA"/>
</dbReference>
<dbReference type="InterPro" id="IPR026022">
    <property type="entry name" value="PhoU_dom"/>
</dbReference>
<dbReference type="Proteomes" id="UP000078582">
    <property type="component" value="Chromosome"/>
</dbReference>
<evidence type="ECO:0000256" key="2">
    <source>
        <dbReference type="ARBA" id="ARBA00008107"/>
    </source>
</evidence>
<feature type="domain" description="PhoU" evidence="8">
    <location>
        <begin position="17"/>
        <end position="103"/>
    </location>
</feature>
<evidence type="ECO:0000256" key="1">
    <source>
        <dbReference type="ARBA" id="ARBA00004496"/>
    </source>
</evidence>
<dbReference type="GO" id="GO:0045936">
    <property type="term" value="P:negative regulation of phosphate metabolic process"/>
    <property type="evidence" value="ECO:0007669"/>
    <property type="project" value="InterPro"/>
</dbReference>
<evidence type="ECO:0000256" key="5">
    <source>
        <dbReference type="ARBA" id="ARBA00022490"/>
    </source>
</evidence>
<gene>
    <name evidence="9" type="ORF">AYR53_11395</name>
</gene>
<evidence type="ECO:0000259" key="8">
    <source>
        <dbReference type="Pfam" id="PF01895"/>
    </source>
</evidence>
<dbReference type="RefSeq" id="WP_068280269.1">
    <property type="nucleotide sequence ID" value="NZ_CP014873.1"/>
</dbReference>
<comment type="subcellular location">
    <subcellularLocation>
        <location evidence="1 7">Cytoplasm</location>
    </subcellularLocation>
</comment>
<dbReference type="InterPro" id="IPR038078">
    <property type="entry name" value="PhoU-like_sf"/>
</dbReference>
<dbReference type="NCBIfam" id="TIGR02135">
    <property type="entry name" value="phoU_full"/>
    <property type="match status" value="1"/>
</dbReference>
<dbReference type="Pfam" id="PF01895">
    <property type="entry name" value="PhoU"/>
    <property type="match status" value="2"/>
</dbReference>
<dbReference type="Gene3D" id="1.20.58.220">
    <property type="entry name" value="Phosphate transport system protein phou homolog 2, domain 2"/>
    <property type="match status" value="1"/>
</dbReference>
<comment type="function">
    <text evidence="7">Plays a role in the regulation of phosphate uptake.</text>
</comment>
<dbReference type="AlphaFoldDB" id="A0A192H3D4"/>
<keyword evidence="4 7" id="KW-0813">Transport</keyword>
<dbReference type="OrthoDB" id="9814256at2"/>
<dbReference type="GeneID" id="42982866"/>
<evidence type="ECO:0000256" key="6">
    <source>
        <dbReference type="ARBA" id="ARBA00022592"/>
    </source>
</evidence>
<sequence>MREIFGSELQELHTRFSEMGMMVNEAIYNAVKAFVDHDRELAQNVINNDNQINAREVDLEQRSFEMIALQQPVTSDLRMIVTIMKASSDLERMGDHAVSIARSTIRVKGNPRVPEIEADIAKMARFVEKMVAAILDVYVKTDAKKAKKIAGQDKKVNQAFQDIYTDCIKQMQQSPETVVGSSDYMMVASYLERIGDYVTNLSEWIIYLKTNKIVELNNNDNERM</sequence>
<evidence type="ECO:0000256" key="3">
    <source>
        <dbReference type="ARBA" id="ARBA00011738"/>
    </source>
</evidence>
<dbReference type="STRING" id="375175.AYR53_11395"/>
<reference evidence="9 10" key="1">
    <citation type="submission" date="2016-03" db="EMBL/GenBank/DDBJ databases">
        <title>Pediococcus and Lactobacillus from brewery environment - whole genome sequencing and assembly.</title>
        <authorList>
            <person name="Behr J."/>
            <person name="Geissler A.J."/>
            <person name="Vogel R.F."/>
        </authorList>
    </citation>
    <scope>NUCLEOTIDE SEQUENCE [LARGE SCALE GENOMIC DNA]</scope>
    <source>
        <strain evidence="9 10">TMW 1.1989</strain>
    </source>
</reference>
<proteinExistence type="inferred from homology"/>
<protein>
    <recommendedName>
        <fullName evidence="7">Phosphate-specific transport system accessory protein PhoU</fullName>
    </recommendedName>
</protein>
<keyword evidence="5 7" id="KW-0963">Cytoplasm</keyword>
<dbReference type="FunFam" id="1.20.58.220:FF:000004">
    <property type="entry name" value="Phosphate-specific transport system accessory protein PhoU"/>
    <property type="match status" value="1"/>
</dbReference>
<dbReference type="InterPro" id="IPR028366">
    <property type="entry name" value="PhoU"/>
</dbReference>
<comment type="subunit">
    <text evidence="3 7">Homodimer.</text>
</comment>
<dbReference type="PIRSF" id="PIRSF003107">
    <property type="entry name" value="PhoU"/>
    <property type="match status" value="1"/>
</dbReference>
<dbReference type="SUPFAM" id="SSF109755">
    <property type="entry name" value="PhoU-like"/>
    <property type="match status" value="1"/>
</dbReference>
<dbReference type="PANTHER" id="PTHR42930:SF3">
    <property type="entry name" value="PHOSPHATE-SPECIFIC TRANSPORT SYSTEM ACCESSORY PROTEIN PHOU"/>
    <property type="match status" value="1"/>
</dbReference>
<dbReference type="GO" id="GO:0006817">
    <property type="term" value="P:phosphate ion transport"/>
    <property type="evidence" value="ECO:0007669"/>
    <property type="project" value="UniProtKB-KW"/>
</dbReference>
<organism evidence="9 10">
    <name type="scientific">Loigolactobacillus backii</name>
    <dbReference type="NCBI Taxonomy" id="375175"/>
    <lineage>
        <taxon>Bacteria</taxon>
        <taxon>Bacillati</taxon>
        <taxon>Bacillota</taxon>
        <taxon>Bacilli</taxon>
        <taxon>Lactobacillales</taxon>
        <taxon>Lactobacillaceae</taxon>
        <taxon>Loigolactobacillus</taxon>
    </lineage>
</organism>
<dbReference type="GO" id="GO:0005737">
    <property type="term" value="C:cytoplasm"/>
    <property type="evidence" value="ECO:0007669"/>
    <property type="project" value="UniProtKB-SubCell"/>
</dbReference>
<evidence type="ECO:0000256" key="7">
    <source>
        <dbReference type="PIRNR" id="PIRNR003107"/>
    </source>
</evidence>
<name>A0A192H3D4_9LACO</name>
<evidence type="ECO:0000313" key="10">
    <source>
        <dbReference type="Proteomes" id="UP000078582"/>
    </source>
</evidence>